<proteinExistence type="predicted"/>
<accession>A0AAW4L0Y0</accession>
<comment type="caution">
    <text evidence="4">The sequence shown here is derived from an EMBL/GenBank/DDBJ whole genome shotgun (WGS) entry which is preliminary data.</text>
</comment>
<reference evidence="4 5" key="1">
    <citation type="submission" date="2021-05" db="EMBL/GenBank/DDBJ databases">
        <title>The draft genome of Geobacter pelophilus DSM 12255.</title>
        <authorList>
            <person name="Xu Z."/>
            <person name="Masuda Y."/>
            <person name="Itoh H."/>
            <person name="Senoo K."/>
        </authorList>
    </citation>
    <scope>NUCLEOTIDE SEQUENCE [LARGE SCALE GENOMIC DNA]</scope>
    <source>
        <strain evidence="4 5">DSM 12255</strain>
    </source>
</reference>
<dbReference type="InterPro" id="IPR052376">
    <property type="entry name" value="Oxidative_Scav/Glycosyltrans"/>
</dbReference>
<dbReference type="RefSeq" id="WP_214170597.1">
    <property type="nucleotide sequence ID" value="NZ_JAHCVJ010000002.1"/>
</dbReference>
<dbReference type="InterPro" id="IPR056003">
    <property type="entry name" value="CT398_CC_hairpin"/>
</dbReference>
<dbReference type="Gene3D" id="1.10.287.1490">
    <property type="match status" value="1"/>
</dbReference>
<keyword evidence="1" id="KW-0175">Coiled coil</keyword>
<evidence type="ECO:0008006" key="6">
    <source>
        <dbReference type="Google" id="ProtNLM"/>
    </source>
</evidence>
<feature type="domain" description="CT398-like coiled coil hairpin" evidence="3">
    <location>
        <begin position="11"/>
        <end position="184"/>
    </location>
</feature>
<feature type="coiled-coil region" evidence="1">
    <location>
        <begin position="25"/>
        <end position="145"/>
    </location>
</feature>
<dbReference type="EMBL" id="JAHCVJ010000002">
    <property type="protein sequence ID" value="MBT0663812.1"/>
    <property type="molecule type" value="Genomic_DNA"/>
</dbReference>
<name>A0AAW4L0Y0_9BACT</name>
<evidence type="ECO:0000259" key="2">
    <source>
        <dbReference type="Pfam" id="PF02591"/>
    </source>
</evidence>
<keyword evidence="5" id="KW-1185">Reference proteome</keyword>
<feature type="domain" description="C4-type zinc ribbon" evidence="2">
    <location>
        <begin position="198"/>
        <end position="229"/>
    </location>
</feature>
<dbReference type="Proteomes" id="UP000811899">
    <property type="component" value="Unassembled WGS sequence"/>
</dbReference>
<sequence length="238" mass="26823">MKKNLETLYELQEIDLKLDGIEGVRNSLLAEIDTLDQKVAEARQELLAREESCASLDAEKEGLEVTLATEAENIARSEARLKEIKTQKEYLAVSKEITAARKMKTELEEQLLQKISLADELKGEIAERKSNLDALEGNIAAQKAEVQVKVDALERDITVDQTSRDEKMKTLPPAVVKRYAQLRKMRRGLAVVEARDGSCLGCNINLPPQLYNTLFRGDELITCPHCQRMVVYRQPQQG</sequence>
<dbReference type="Pfam" id="PF02591">
    <property type="entry name" value="Zn_ribbon_9"/>
    <property type="match status" value="1"/>
</dbReference>
<evidence type="ECO:0000313" key="4">
    <source>
        <dbReference type="EMBL" id="MBT0663812.1"/>
    </source>
</evidence>
<dbReference type="Pfam" id="PF24481">
    <property type="entry name" value="CT398_CC"/>
    <property type="match status" value="1"/>
</dbReference>
<gene>
    <name evidence="4" type="ORF">KI809_05805</name>
</gene>
<dbReference type="InterPro" id="IPR003743">
    <property type="entry name" value="Zf-RING_7"/>
</dbReference>
<evidence type="ECO:0000256" key="1">
    <source>
        <dbReference type="SAM" id="Coils"/>
    </source>
</evidence>
<dbReference type="AlphaFoldDB" id="A0AAW4L0Y0"/>
<dbReference type="PANTHER" id="PTHR39082">
    <property type="entry name" value="PHOSPHOLIPASE C-BETA-2-RELATED"/>
    <property type="match status" value="1"/>
</dbReference>
<organism evidence="4 5">
    <name type="scientific">Geoanaerobacter pelophilus</name>
    <dbReference type="NCBI Taxonomy" id="60036"/>
    <lineage>
        <taxon>Bacteria</taxon>
        <taxon>Pseudomonadati</taxon>
        <taxon>Thermodesulfobacteriota</taxon>
        <taxon>Desulfuromonadia</taxon>
        <taxon>Geobacterales</taxon>
        <taxon>Geobacteraceae</taxon>
        <taxon>Geoanaerobacter</taxon>
    </lineage>
</organism>
<protein>
    <recommendedName>
        <fullName evidence="6">C4-type zinc ribbon domain-containing protein</fullName>
    </recommendedName>
</protein>
<evidence type="ECO:0000259" key="3">
    <source>
        <dbReference type="Pfam" id="PF24481"/>
    </source>
</evidence>
<evidence type="ECO:0000313" key="5">
    <source>
        <dbReference type="Proteomes" id="UP000811899"/>
    </source>
</evidence>
<dbReference type="PANTHER" id="PTHR39082:SF1">
    <property type="entry name" value="SCAVENGER RECEPTOR CLASS A MEMBER 3"/>
    <property type="match status" value="1"/>
</dbReference>